<reference evidence="10 11" key="1">
    <citation type="journal article" date="2018" name="MBio">
        <title>Comparative Genomics Reveals the Core Gene Toolbox for the Fungus-Insect Symbiosis.</title>
        <authorList>
            <person name="Wang Y."/>
            <person name="Stata M."/>
            <person name="Wang W."/>
            <person name="Stajich J.E."/>
            <person name="White M.M."/>
            <person name="Moncalvo J.M."/>
        </authorList>
    </citation>
    <scope>NUCLEOTIDE SEQUENCE [LARGE SCALE GENOMIC DNA]</scope>
    <source>
        <strain evidence="10 11">SC-DP-2</strain>
    </source>
</reference>
<evidence type="ECO:0000259" key="9">
    <source>
        <dbReference type="Pfam" id="PF00155"/>
    </source>
</evidence>
<evidence type="ECO:0000256" key="7">
    <source>
        <dbReference type="ARBA" id="ARBA00022898"/>
    </source>
</evidence>
<feature type="domain" description="Aminotransferase class I/classII large" evidence="9">
    <location>
        <begin position="52"/>
        <end position="420"/>
    </location>
</feature>
<keyword evidence="7" id="KW-0663">Pyridoxal phosphate</keyword>
<dbReference type="GO" id="GO:0006520">
    <property type="term" value="P:amino acid metabolic process"/>
    <property type="evidence" value="ECO:0007669"/>
    <property type="project" value="InterPro"/>
</dbReference>
<evidence type="ECO:0000256" key="5">
    <source>
        <dbReference type="ARBA" id="ARBA00022576"/>
    </source>
</evidence>
<protein>
    <recommendedName>
        <fullName evidence="4">aspartate transaminase</fullName>
        <ecNumber evidence="4">2.6.1.1</ecNumber>
    </recommendedName>
    <alternativeName>
        <fullName evidence="8">Transaminase A</fullName>
    </alternativeName>
</protein>
<keyword evidence="11" id="KW-1185">Reference proteome</keyword>
<dbReference type="PANTHER" id="PTHR11879:SF22">
    <property type="entry name" value="ASPARTATE AMINOTRANSFERASE, MITOCHONDRIAL"/>
    <property type="match status" value="1"/>
</dbReference>
<sequence>MLRSIKFASSNSQAISRGLLSRGMSFWANVQMGPADPIIGVNEAFKKDPAEKKYLLGVGAYRDDNGKPYVLSCVRKAEQKLLSENVDKEYLPITGLESFNNAAVKFAYGENSKPLAENRIAVAQSLSGTGSLRVGAAFLQRFLPKGTKVYVPKPTWGNHITIFKDAGMEVCEYRYFDPRTNGLDIAGLLEDLKAAPDGSVILLHGCAHNPTGVDPSKEQWNEILNLSIKKNFLPFLDVAYQGFASGNPVEDAYSLRLFAESGLQMMLAQSFAKNLGLYGERTGAISVICSSPEEKARVLSQLKIVIRSMYSSPPLNGARIADKVMNDPELLSLWYSELKAMSGRIIDMRKSLRDHLENDFNSKLKWNHITDQIGMFCFTGLKPEQVDRIRSEYHIYMTRNGRISVAGLNTKNVKYVAEAFHAVTK</sequence>
<name>A0A2T9ZIB4_9FUNG</name>
<organism evidence="10 11">
    <name type="scientific">Smittium megazygosporum</name>
    <dbReference type="NCBI Taxonomy" id="133381"/>
    <lineage>
        <taxon>Eukaryota</taxon>
        <taxon>Fungi</taxon>
        <taxon>Fungi incertae sedis</taxon>
        <taxon>Zoopagomycota</taxon>
        <taxon>Kickxellomycotina</taxon>
        <taxon>Harpellomycetes</taxon>
        <taxon>Harpellales</taxon>
        <taxon>Legeriomycetaceae</taxon>
        <taxon>Smittium</taxon>
    </lineage>
</organism>
<dbReference type="GO" id="GO:0005739">
    <property type="term" value="C:mitochondrion"/>
    <property type="evidence" value="ECO:0007669"/>
    <property type="project" value="TreeGrafter"/>
</dbReference>
<dbReference type="GO" id="GO:0030170">
    <property type="term" value="F:pyridoxal phosphate binding"/>
    <property type="evidence" value="ECO:0007669"/>
    <property type="project" value="InterPro"/>
</dbReference>
<dbReference type="FunFam" id="3.40.640.10:FF:000015">
    <property type="entry name" value="Aspartate aminotransferase"/>
    <property type="match status" value="1"/>
</dbReference>
<dbReference type="GO" id="GO:0004069">
    <property type="term" value="F:L-aspartate:2-oxoglutarate aminotransferase activity"/>
    <property type="evidence" value="ECO:0007669"/>
    <property type="project" value="UniProtKB-EC"/>
</dbReference>
<comment type="caution">
    <text evidence="10">The sequence shown here is derived from an EMBL/GenBank/DDBJ whole genome shotgun (WGS) entry which is preliminary data.</text>
</comment>
<keyword evidence="6" id="KW-0808">Transferase</keyword>
<accession>A0A2T9ZIB4</accession>
<dbReference type="AlphaFoldDB" id="A0A2T9ZIB4"/>
<dbReference type="EC" id="2.6.1.1" evidence="4"/>
<dbReference type="OrthoDB" id="6752799at2759"/>
<evidence type="ECO:0000256" key="3">
    <source>
        <dbReference type="ARBA" id="ARBA00011738"/>
    </source>
</evidence>
<comment type="subunit">
    <text evidence="3">Homodimer.</text>
</comment>
<dbReference type="NCBIfam" id="NF006719">
    <property type="entry name" value="PRK09257.1"/>
    <property type="match status" value="1"/>
</dbReference>
<dbReference type="CDD" id="cd00609">
    <property type="entry name" value="AAT_like"/>
    <property type="match status" value="1"/>
</dbReference>
<dbReference type="PANTHER" id="PTHR11879">
    <property type="entry name" value="ASPARTATE AMINOTRANSFERASE"/>
    <property type="match status" value="1"/>
</dbReference>
<dbReference type="Pfam" id="PF00155">
    <property type="entry name" value="Aminotran_1_2"/>
    <property type="match status" value="1"/>
</dbReference>
<dbReference type="EMBL" id="MBFS01000137">
    <property type="protein sequence ID" value="PVV04324.1"/>
    <property type="molecule type" value="Genomic_DNA"/>
</dbReference>
<dbReference type="SUPFAM" id="SSF53383">
    <property type="entry name" value="PLP-dependent transferases"/>
    <property type="match status" value="1"/>
</dbReference>
<dbReference type="InterPro" id="IPR015424">
    <property type="entry name" value="PyrdxlP-dep_Trfase"/>
</dbReference>
<dbReference type="InterPro" id="IPR004839">
    <property type="entry name" value="Aminotransferase_I/II_large"/>
</dbReference>
<dbReference type="Gene3D" id="3.90.1150.10">
    <property type="entry name" value="Aspartate Aminotransferase, domain 1"/>
    <property type="match status" value="1"/>
</dbReference>
<gene>
    <name evidence="10" type="ORF">BB560_001173</name>
</gene>
<proteinExistence type="inferred from homology"/>
<keyword evidence="5" id="KW-0032">Aminotransferase</keyword>
<evidence type="ECO:0000313" key="10">
    <source>
        <dbReference type="EMBL" id="PVV04324.1"/>
    </source>
</evidence>
<comment type="similarity">
    <text evidence="2">Belongs to the class-I pyridoxal-phosphate-dependent aminotransferase family.</text>
</comment>
<evidence type="ECO:0000256" key="6">
    <source>
        <dbReference type="ARBA" id="ARBA00022679"/>
    </source>
</evidence>
<dbReference type="PRINTS" id="PR00799">
    <property type="entry name" value="TRANSAMINASE"/>
</dbReference>
<dbReference type="STRING" id="133381.A0A2T9ZIB4"/>
<evidence type="ECO:0000256" key="8">
    <source>
        <dbReference type="ARBA" id="ARBA00030923"/>
    </source>
</evidence>
<dbReference type="FunFam" id="3.90.1150.10:FF:000001">
    <property type="entry name" value="Aspartate aminotransferase"/>
    <property type="match status" value="1"/>
</dbReference>
<evidence type="ECO:0000256" key="2">
    <source>
        <dbReference type="ARBA" id="ARBA00007441"/>
    </source>
</evidence>
<evidence type="ECO:0000256" key="4">
    <source>
        <dbReference type="ARBA" id="ARBA00012753"/>
    </source>
</evidence>
<dbReference type="Proteomes" id="UP000245609">
    <property type="component" value="Unassembled WGS sequence"/>
</dbReference>
<dbReference type="InterPro" id="IPR015421">
    <property type="entry name" value="PyrdxlP-dep_Trfase_major"/>
</dbReference>
<evidence type="ECO:0000256" key="1">
    <source>
        <dbReference type="ARBA" id="ARBA00001933"/>
    </source>
</evidence>
<dbReference type="InterPro" id="IPR015422">
    <property type="entry name" value="PyrdxlP-dep_Trfase_small"/>
</dbReference>
<evidence type="ECO:0000313" key="11">
    <source>
        <dbReference type="Proteomes" id="UP000245609"/>
    </source>
</evidence>
<dbReference type="InterPro" id="IPR000796">
    <property type="entry name" value="Asp_trans"/>
</dbReference>
<comment type="cofactor">
    <cofactor evidence="1">
        <name>pyridoxal 5'-phosphate</name>
        <dbReference type="ChEBI" id="CHEBI:597326"/>
    </cofactor>
</comment>
<dbReference type="Gene3D" id="3.40.640.10">
    <property type="entry name" value="Type I PLP-dependent aspartate aminotransferase-like (Major domain)"/>
    <property type="match status" value="1"/>
</dbReference>